<dbReference type="VEuPathDB" id="FungiDB:YALI1_E22807g"/>
<proteinExistence type="predicted"/>
<accession>A0A1D8NJ26</accession>
<dbReference type="RefSeq" id="XP_068139160.1">
    <property type="nucleotide sequence ID" value="XM_068283059.1"/>
</dbReference>
<evidence type="ECO:0000313" key="1">
    <source>
        <dbReference type="EMBL" id="AOW05636.1"/>
    </source>
</evidence>
<evidence type="ECO:0000313" key="2">
    <source>
        <dbReference type="Proteomes" id="UP000182444"/>
    </source>
</evidence>
<gene>
    <name evidence="1" type="ORF">YALI1_E22807g</name>
</gene>
<organism evidence="1 2">
    <name type="scientific">Yarrowia lipolytica</name>
    <name type="common">Candida lipolytica</name>
    <dbReference type="NCBI Taxonomy" id="4952"/>
    <lineage>
        <taxon>Eukaryota</taxon>
        <taxon>Fungi</taxon>
        <taxon>Dikarya</taxon>
        <taxon>Ascomycota</taxon>
        <taxon>Saccharomycotina</taxon>
        <taxon>Dipodascomycetes</taxon>
        <taxon>Dipodascales</taxon>
        <taxon>Dipodascales incertae sedis</taxon>
        <taxon>Yarrowia</taxon>
    </lineage>
</organism>
<dbReference type="EMBL" id="CP017557">
    <property type="protein sequence ID" value="AOW05636.1"/>
    <property type="molecule type" value="Genomic_DNA"/>
</dbReference>
<protein>
    <submittedName>
        <fullName evidence="1">Uncharacterized protein</fullName>
    </submittedName>
</protein>
<dbReference type="Proteomes" id="UP000182444">
    <property type="component" value="Chromosome 1E"/>
</dbReference>
<dbReference type="GeneID" id="94583663"/>
<sequence length="94" mass="11082">MPFVFFLVCSGSNEWWDLEWNVLVPRTPQRFPKHMLGTLQSALAARCSASILFFGLRFYKYRMYLPTSAVDAWLCQTFFFSVKRTQVRVGMTVW</sequence>
<dbReference type="AlphaFoldDB" id="A0A1D8NJ26"/>
<reference evidence="1 2" key="1">
    <citation type="journal article" date="2016" name="PLoS ONE">
        <title>Sequence Assembly of Yarrowia lipolytica Strain W29/CLIB89 Shows Transposable Element Diversity.</title>
        <authorList>
            <person name="Magnan C."/>
            <person name="Yu J."/>
            <person name="Chang I."/>
            <person name="Jahn E."/>
            <person name="Kanomata Y."/>
            <person name="Wu J."/>
            <person name="Zeller M."/>
            <person name="Oakes M."/>
            <person name="Baldi P."/>
            <person name="Sandmeyer S."/>
        </authorList>
    </citation>
    <scope>NUCLEOTIDE SEQUENCE [LARGE SCALE GENOMIC DNA]</scope>
    <source>
        <strain evidence="2">CLIB89(W29)</strain>
    </source>
</reference>
<name>A0A1D8NJ26_YARLL</name>